<gene>
    <name evidence="4" type="ORF">CLV85_1749</name>
</gene>
<protein>
    <submittedName>
        <fullName evidence="4">Glutamate-1-semialdehyde 2,1-aminomutase</fullName>
    </submittedName>
</protein>
<dbReference type="Proteomes" id="UP000231742">
    <property type="component" value="Unassembled WGS sequence"/>
</dbReference>
<organism evidence="4 5">
    <name type="scientific">Salinibacterium amurskyense</name>
    <dbReference type="NCBI Taxonomy" id="205941"/>
    <lineage>
        <taxon>Bacteria</taxon>
        <taxon>Bacillati</taxon>
        <taxon>Actinomycetota</taxon>
        <taxon>Actinomycetes</taxon>
        <taxon>Micrococcales</taxon>
        <taxon>Microbacteriaceae</taxon>
        <taxon>Salinibacterium</taxon>
    </lineage>
</organism>
<proteinExistence type="inferred from homology"/>
<comment type="caution">
    <text evidence="4">The sequence shown here is derived from an EMBL/GenBank/DDBJ whole genome shotgun (WGS) entry which is preliminary data.</text>
</comment>
<dbReference type="Gene3D" id="3.90.1150.10">
    <property type="entry name" value="Aspartate Aminotransferase, domain 1"/>
    <property type="match status" value="1"/>
</dbReference>
<dbReference type="EMBL" id="PGFH01000001">
    <property type="protein sequence ID" value="PJJ82547.1"/>
    <property type="molecule type" value="Genomic_DNA"/>
</dbReference>
<dbReference type="PANTHER" id="PTHR43713">
    <property type="entry name" value="GLUTAMATE-1-SEMIALDEHYDE 2,1-AMINOMUTASE"/>
    <property type="match status" value="1"/>
</dbReference>
<dbReference type="SUPFAM" id="SSF53383">
    <property type="entry name" value="PLP-dependent transferases"/>
    <property type="match status" value="1"/>
</dbReference>
<dbReference type="InterPro" id="IPR005814">
    <property type="entry name" value="Aminotrans_3"/>
</dbReference>
<evidence type="ECO:0000313" key="5">
    <source>
        <dbReference type="Proteomes" id="UP000231742"/>
    </source>
</evidence>
<dbReference type="Pfam" id="PF00202">
    <property type="entry name" value="Aminotran_3"/>
    <property type="match status" value="1"/>
</dbReference>
<dbReference type="AlphaFoldDB" id="A0A2M9D9Z2"/>
<dbReference type="InterPro" id="IPR015424">
    <property type="entry name" value="PyrdxlP-dep_Trfase"/>
</dbReference>
<dbReference type="GO" id="GO:0030170">
    <property type="term" value="F:pyridoxal phosphate binding"/>
    <property type="evidence" value="ECO:0007669"/>
    <property type="project" value="InterPro"/>
</dbReference>
<dbReference type="RefSeq" id="WP_205030346.1">
    <property type="nucleotide sequence ID" value="NZ_BMZU01000001.1"/>
</dbReference>
<keyword evidence="5" id="KW-1185">Reference proteome</keyword>
<keyword evidence="2 3" id="KW-0663">Pyridoxal phosphate</keyword>
<dbReference type="PANTHER" id="PTHR43713:SF3">
    <property type="entry name" value="GLUTAMATE-1-SEMIALDEHYDE 2,1-AMINOMUTASE 1, CHLOROPLASTIC-RELATED"/>
    <property type="match status" value="1"/>
</dbReference>
<evidence type="ECO:0000256" key="1">
    <source>
        <dbReference type="ARBA" id="ARBA00001933"/>
    </source>
</evidence>
<dbReference type="CDD" id="cd00610">
    <property type="entry name" value="OAT_like"/>
    <property type="match status" value="1"/>
</dbReference>
<dbReference type="InterPro" id="IPR015422">
    <property type="entry name" value="PyrdxlP-dep_Trfase_small"/>
</dbReference>
<dbReference type="InterPro" id="IPR015421">
    <property type="entry name" value="PyrdxlP-dep_Trfase_major"/>
</dbReference>
<evidence type="ECO:0000256" key="3">
    <source>
        <dbReference type="RuleBase" id="RU003560"/>
    </source>
</evidence>
<dbReference type="GO" id="GO:0008483">
    <property type="term" value="F:transaminase activity"/>
    <property type="evidence" value="ECO:0007669"/>
    <property type="project" value="InterPro"/>
</dbReference>
<evidence type="ECO:0000256" key="2">
    <source>
        <dbReference type="ARBA" id="ARBA00022898"/>
    </source>
</evidence>
<accession>A0A2M9D9Z2</accession>
<comment type="similarity">
    <text evidence="3">Belongs to the class-III pyridoxal-phosphate-dependent aminotransferase family.</text>
</comment>
<dbReference type="InterPro" id="IPR049704">
    <property type="entry name" value="Aminotrans_3_PPA_site"/>
</dbReference>
<evidence type="ECO:0000313" key="4">
    <source>
        <dbReference type="EMBL" id="PJJ82547.1"/>
    </source>
</evidence>
<reference evidence="4 5" key="1">
    <citation type="submission" date="2017-11" db="EMBL/GenBank/DDBJ databases">
        <title>Genomic Encyclopedia of Archaeal and Bacterial Type Strains, Phase II (KMG-II): From Individual Species to Whole Genera.</title>
        <authorList>
            <person name="Goeker M."/>
        </authorList>
    </citation>
    <scope>NUCLEOTIDE SEQUENCE [LARGE SCALE GENOMIC DNA]</scope>
    <source>
        <strain evidence="4 5">DSM 16400</strain>
    </source>
</reference>
<comment type="cofactor">
    <cofactor evidence="1">
        <name>pyridoxal 5'-phosphate</name>
        <dbReference type="ChEBI" id="CHEBI:597326"/>
    </cofactor>
</comment>
<sequence>MPRTAAALISEAKEFIPGGVNSATRNFGAPYAFRDSQGAYLTDYDGRRYVDYHAAFGAILLGHSDERVTAAVTQSLNGLDLVGLGVSELEVEVARMVAKLIPSVEKSVTTMSGTEATMQAVRLARGVTGRKYLLKFQGCFHGWGDAVARNVASPADRIGTVDPLSTGILEDALGSTLVADFNDLDSVRALYERYPDQIAAIILEPVPHNVGALLPDQSFLEGLREITKAEGSILIFDEVITGFRHAPGGYQELCGITPDLTSYGKSMGNGFAVAGLGGRADLMDNFSSAGGGVMLAGTFNGGPVSMAAAIATMTVASDPEVGMHEYTGRLGARMRDGLRDITTELGIAAHVTGLGSVFICYFMDREPKSYNDLLENNDVAYATFHRRMTDRGFVMYPMTLKRNHISLAHTEADIDLTLEAAREVLQEMKSEGIFA</sequence>
<name>A0A2M9D9Z2_9MICO</name>
<dbReference type="PROSITE" id="PS00600">
    <property type="entry name" value="AA_TRANSFER_CLASS_3"/>
    <property type="match status" value="1"/>
</dbReference>
<dbReference type="Gene3D" id="3.40.640.10">
    <property type="entry name" value="Type I PLP-dependent aspartate aminotransferase-like (Major domain)"/>
    <property type="match status" value="1"/>
</dbReference>